<evidence type="ECO:0000256" key="12">
    <source>
        <dbReference type="SAM" id="Phobius"/>
    </source>
</evidence>
<evidence type="ECO:0000256" key="1">
    <source>
        <dbReference type="ARBA" id="ARBA00004651"/>
    </source>
</evidence>
<keyword evidence="12" id="KW-0812">Transmembrane</keyword>
<organism evidence="13 14">
    <name type="scientific">Elysia crispata</name>
    <name type="common">lettuce slug</name>
    <dbReference type="NCBI Taxonomy" id="231223"/>
    <lineage>
        <taxon>Eukaryota</taxon>
        <taxon>Metazoa</taxon>
        <taxon>Spiralia</taxon>
        <taxon>Lophotrochozoa</taxon>
        <taxon>Mollusca</taxon>
        <taxon>Gastropoda</taxon>
        <taxon>Heterobranchia</taxon>
        <taxon>Euthyneura</taxon>
        <taxon>Panpulmonata</taxon>
        <taxon>Sacoglossa</taxon>
        <taxon>Placobranchoidea</taxon>
        <taxon>Plakobranchidae</taxon>
        <taxon>Elysia</taxon>
    </lineage>
</organism>
<proteinExistence type="predicted"/>
<dbReference type="PANTHER" id="PTHR10582:SF2">
    <property type="entry name" value="INACTIVE"/>
    <property type="match status" value="1"/>
</dbReference>
<feature type="compositionally biased region" description="Low complexity" evidence="11">
    <location>
        <begin position="760"/>
        <end position="770"/>
    </location>
</feature>
<evidence type="ECO:0000256" key="5">
    <source>
        <dbReference type="ARBA" id="ARBA00022673"/>
    </source>
</evidence>
<dbReference type="PROSITE" id="PS50297">
    <property type="entry name" value="ANK_REP_REGION"/>
    <property type="match status" value="1"/>
</dbReference>
<dbReference type="InterPro" id="IPR036770">
    <property type="entry name" value="Ankyrin_rpt-contain_sf"/>
</dbReference>
<keyword evidence="7" id="KW-0106">Calcium</keyword>
<keyword evidence="12" id="KW-0472">Membrane</keyword>
<evidence type="ECO:0000313" key="14">
    <source>
        <dbReference type="Proteomes" id="UP001283361"/>
    </source>
</evidence>
<feature type="compositionally biased region" description="Polar residues" evidence="11">
    <location>
        <begin position="836"/>
        <end position="845"/>
    </location>
</feature>
<evidence type="ECO:0000256" key="10">
    <source>
        <dbReference type="PROSITE-ProRule" id="PRU00023"/>
    </source>
</evidence>
<evidence type="ECO:0000256" key="6">
    <source>
        <dbReference type="ARBA" id="ARBA00022737"/>
    </source>
</evidence>
<keyword evidence="3" id="KW-1003">Cell membrane</keyword>
<feature type="transmembrane region" description="Helical" evidence="12">
    <location>
        <begin position="565"/>
        <end position="585"/>
    </location>
</feature>
<evidence type="ECO:0000256" key="8">
    <source>
        <dbReference type="ARBA" id="ARBA00023065"/>
    </source>
</evidence>
<dbReference type="Gene3D" id="1.10.287.70">
    <property type="match status" value="1"/>
</dbReference>
<keyword evidence="8" id="KW-0406">Ion transport</keyword>
<dbReference type="GO" id="GO:0005262">
    <property type="term" value="F:calcium channel activity"/>
    <property type="evidence" value="ECO:0007669"/>
    <property type="project" value="UniProtKB-KW"/>
</dbReference>
<dbReference type="Pfam" id="PF00023">
    <property type="entry name" value="Ank"/>
    <property type="match status" value="1"/>
</dbReference>
<sequence length="998" mass="112614">MDTEGGEATTLTTFATMITDEASQLCYTLRDEVVDGSPASADNACRHLETARTKGWQHKLEKYRDPNFKMSLLHMAALFQQGPSATRLLTALVRLCPGLLVAKRVGEYQGQTALHIVVGKGNWKGAAALLCEMDELGNSEALLDARATGDRFANTVMDGELALHVAACTLNRDMVDLLLDHKAHLDAVNSSGDTVLHALVKFAGRHPEKTDEVIKMLNHLHVLSCKMVRLANDREGDQLSVWFLENNHGLTPLKLAASEGAGAICAHIICLDGVYRLLNKQDGLFKMYLYDITELDPVTNKFWQKNRREAGTTDNTSTPRSKVHPQDVNNTQRGCFGNRHNEKTDPPPCLGSPVCCCRTLSRTEAQSVLEIICGKRASHAFDFINTDVVQHLVRSKWQKLQVVYFIWLIIHLVFMVGLTFYAIYRPGTEKEENSLAGQPFNYSNSSLDSLSTAHTGLVKAWPWLNLAMSVLGFGFESIRTFSQCQRWHIKRLYHNGQYRLILVLFSACLFTDSLWYWFDHHNADSNIFLILALLMGGWFLTFFLRAWRKFSFFTILFQKVLFGDMFRFSIMILLELFAFSAAMYVAYLPASASYPSALPDEFENIWTSILTMFRLMLGLSDIEILTRAPAPWVAVVLYVLFALLTYVLLLNSLIAMMSQTCSLVRQDRDLQWRMQRLSVLLLLDTFLPLRLRPLVGDKDYCRRYSLRTGEAHYEVRYLMPVSSVQDNHTDGKPLLRRQNLERTTNFEDLIHMLRSSHNNTFSSSSFRNSTKTGQRVKEPASHDKLDNFWEEQENTYLRQSGFGNMGNEPKGSKRAEFSREKTSVSHSSETKRRIQTESNQPLSRSSSDRLVRYQRQEEIPTREDNPHQPAHYVTVPSGSLLFHPNQSQNSQIGYLVPANLLQAPIVNSFSHNVATDDIQAPAQVEGRSNNLRQGLSSFAYQYAPGLIQFVQGASTSNVSQAIPVPAHSQQSPAPTQAAGMSNSPRPHFVDVNDLSTEA</sequence>
<dbReference type="InterPro" id="IPR002110">
    <property type="entry name" value="Ankyrin_rpt"/>
</dbReference>
<evidence type="ECO:0008006" key="15">
    <source>
        <dbReference type="Google" id="ProtNLM"/>
    </source>
</evidence>
<accession>A0AAE0ZZY9</accession>
<feature type="region of interest" description="Disordered" evidence="11">
    <location>
        <begin position="760"/>
        <end position="850"/>
    </location>
</feature>
<comment type="caution">
    <text evidence="13">The sequence shown here is derived from an EMBL/GenBank/DDBJ whole genome shotgun (WGS) entry which is preliminary data.</text>
</comment>
<keyword evidence="14" id="KW-1185">Reference proteome</keyword>
<dbReference type="SUPFAM" id="SSF48403">
    <property type="entry name" value="Ankyrin repeat"/>
    <property type="match status" value="1"/>
</dbReference>
<feature type="transmembrane region" description="Helical" evidence="12">
    <location>
        <begin position="632"/>
        <end position="657"/>
    </location>
</feature>
<evidence type="ECO:0000256" key="9">
    <source>
        <dbReference type="ARBA" id="ARBA00023303"/>
    </source>
</evidence>
<dbReference type="PROSITE" id="PS50088">
    <property type="entry name" value="ANK_REPEAT"/>
    <property type="match status" value="1"/>
</dbReference>
<feature type="region of interest" description="Disordered" evidence="11">
    <location>
        <begin position="306"/>
        <end position="339"/>
    </location>
</feature>
<keyword evidence="2" id="KW-0813">Transport</keyword>
<keyword evidence="5" id="KW-0107">Calcium channel</keyword>
<feature type="transmembrane region" description="Helical" evidence="12">
    <location>
        <begin position="498"/>
        <end position="518"/>
    </location>
</feature>
<name>A0AAE0ZZY9_9GAST</name>
<dbReference type="InterPro" id="IPR024862">
    <property type="entry name" value="TRPV"/>
</dbReference>
<dbReference type="GO" id="GO:0098703">
    <property type="term" value="P:calcium ion import across plasma membrane"/>
    <property type="evidence" value="ECO:0007669"/>
    <property type="project" value="TreeGrafter"/>
</dbReference>
<feature type="transmembrane region" description="Helical" evidence="12">
    <location>
        <begin position="402"/>
        <end position="424"/>
    </location>
</feature>
<gene>
    <name evidence="13" type="ORF">RRG08_052227</name>
</gene>
<dbReference type="Gene3D" id="1.25.40.20">
    <property type="entry name" value="Ankyrin repeat-containing domain"/>
    <property type="match status" value="1"/>
</dbReference>
<feature type="transmembrane region" description="Helical" evidence="12">
    <location>
        <begin position="524"/>
        <end position="544"/>
    </location>
</feature>
<keyword evidence="10" id="KW-0040">ANK repeat</keyword>
<comment type="subcellular location">
    <subcellularLocation>
        <location evidence="1">Cell membrane</location>
        <topology evidence="1">Multi-pass membrane protein</topology>
    </subcellularLocation>
</comment>
<feature type="compositionally biased region" description="Basic and acidic residues" evidence="11">
    <location>
        <begin position="775"/>
        <end position="787"/>
    </location>
</feature>
<keyword evidence="4" id="KW-0109">Calcium transport</keyword>
<feature type="compositionally biased region" description="Basic and acidic residues" evidence="11">
    <location>
        <begin position="810"/>
        <end position="835"/>
    </location>
</feature>
<keyword evidence="6" id="KW-0677">Repeat</keyword>
<evidence type="ECO:0000256" key="3">
    <source>
        <dbReference type="ARBA" id="ARBA00022475"/>
    </source>
</evidence>
<dbReference type="EMBL" id="JAWDGP010002971">
    <property type="protein sequence ID" value="KAK3778372.1"/>
    <property type="molecule type" value="Genomic_DNA"/>
</dbReference>
<feature type="repeat" description="ANK" evidence="10">
    <location>
        <begin position="158"/>
        <end position="190"/>
    </location>
</feature>
<dbReference type="GO" id="GO:0005886">
    <property type="term" value="C:plasma membrane"/>
    <property type="evidence" value="ECO:0007669"/>
    <property type="project" value="UniProtKB-SubCell"/>
</dbReference>
<dbReference type="Proteomes" id="UP001283361">
    <property type="component" value="Unassembled WGS sequence"/>
</dbReference>
<dbReference type="AlphaFoldDB" id="A0AAE0ZZY9"/>
<feature type="transmembrane region" description="Helical" evidence="12">
    <location>
        <begin position="605"/>
        <end position="625"/>
    </location>
</feature>
<protein>
    <recommendedName>
        <fullName evidence="15">Ion transport domain-containing protein</fullName>
    </recommendedName>
</protein>
<keyword evidence="12" id="KW-1133">Transmembrane helix</keyword>
<feature type="region of interest" description="Disordered" evidence="11">
    <location>
        <begin position="964"/>
        <end position="998"/>
    </location>
</feature>
<evidence type="ECO:0000256" key="2">
    <source>
        <dbReference type="ARBA" id="ARBA00022448"/>
    </source>
</evidence>
<dbReference type="PANTHER" id="PTHR10582">
    <property type="entry name" value="TRANSIENT RECEPTOR POTENTIAL ION CHANNEL PROTEIN"/>
    <property type="match status" value="1"/>
</dbReference>
<keyword evidence="9" id="KW-0407">Ion channel</keyword>
<evidence type="ECO:0000256" key="11">
    <source>
        <dbReference type="SAM" id="MobiDB-lite"/>
    </source>
</evidence>
<reference evidence="13" key="1">
    <citation type="journal article" date="2023" name="G3 (Bethesda)">
        <title>A reference genome for the long-term kleptoplast-retaining sea slug Elysia crispata morphotype clarki.</title>
        <authorList>
            <person name="Eastman K.E."/>
            <person name="Pendleton A.L."/>
            <person name="Shaikh M.A."/>
            <person name="Suttiyut T."/>
            <person name="Ogas R."/>
            <person name="Tomko P."/>
            <person name="Gavelis G."/>
            <person name="Widhalm J.R."/>
            <person name="Wisecaver J.H."/>
        </authorList>
    </citation>
    <scope>NUCLEOTIDE SEQUENCE</scope>
    <source>
        <strain evidence="13">ECLA1</strain>
    </source>
</reference>
<evidence type="ECO:0000313" key="13">
    <source>
        <dbReference type="EMBL" id="KAK3778372.1"/>
    </source>
</evidence>
<evidence type="ECO:0000256" key="7">
    <source>
        <dbReference type="ARBA" id="ARBA00022837"/>
    </source>
</evidence>
<feature type="compositionally biased region" description="Polar residues" evidence="11">
    <location>
        <begin position="967"/>
        <end position="984"/>
    </location>
</feature>
<dbReference type="SMART" id="SM00248">
    <property type="entry name" value="ANK"/>
    <property type="match status" value="4"/>
</dbReference>
<evidence type="ECO:0000256" key="4">
    <source>
        <dbReference type="ARBA" id="ARBA00022568"/>
    </source>
</evidence>